<dbReference type="AlphaFoldDB" id="A0A9W7Y8Z1"/>
<keyword evidence="3" id="KW-1185">Reference proteome</keyword>
<name>A0A9W7Y8Z1_9FUNG</name>
<reference evidence="2" key="1">
    <citation type="submission" date="2022-07" db="EMBL/GenBank/DDBJ databases">
        <title>Phylogenomic reconstructions and comparative analyses of Kickxellomycotina fungi.</title>
        <authorList>
            <person name="Reynolds N.K."/>
            <person name="Stajich J.E."/>
            <person name="Barry K."/>
            <person name="Grigoriev I.V."/>
            <person name="Crous P."/>
            <person name="Smith M.E."/>
        </authorList>
    </citation>
    <scope>NUCLEOTIDE SEQUENCE</scope>
    <source>
        <strain evidence="2">BCRC 34381</strain>
    </source>
</reference>
<dbReference type="Proteomes" id="UP001143981">
    <property type="component" value="Unassembled WGS sequence"/>
</dbReference>
<evidence type="ECO:0000313" key="2">
    <source>
        <dbReference type="EMBL" id="KAJ1732386.1"/>
    </source>
</evidence>
<organism evidence="2 3">
    <name type="scientific">Coemansia biformis</name>
    <dbReference type="NCBI Taxonomy" id="1286918"/>
    <lineage>
        <taxon>Eukaryota</taxon>
        <taxon>Fungi</taxon>
        <taxon>Fungi incertae sedis</taxon>
        <taxon>Zoopagomycota</taxon>
        <taxon>Kickxellomycotina</taxon>
        <taxon>Kickxellomycetes</taxon>
        <taxon>Kickxellales</taxon>
        <taxon>Kickxellaceae</taxon>
        <taxon>Coemansia</taxon>
    </lineage>
</organism>
<feature type="compositionally biased region" description="Pro residues" evidence="1">
    <location>
        <begin position="173"/>
        <end position="194"/>
    </location>
</feature>
<sequence>MLFSFRYRHLSAEDIDILAELRPRFNFITPPIERSLVRANICTLDGGGDRADREMFASHTLYARAGPLGRWPPAPVQAPDSGAGPELLSALRSTLLPPAQAPGWGDSADTRPSLSVGQSSTRSSRSTPGGSSDDELDETHVDLDAADSRPHCPQPQPLLLLGHATKPARPLSPVLPPLFQPQPQSPPPRLPPPHALLLELRKDDRASSRAPAARHIGAARPTPTMPSMQPNVEFRDAANSLLFREALSSDYPFEDVFAQYYPDAPRSILFYIQGNIALPGRTTLNILYNQYNMRQHPVVVWARVPVATDPHYMPQWRSSM</sequence>
<evidence type="ECO:0000256" key="1">
    <source>
        <dbReference type="SAM" id="MobiDB-lite"/>
    </source>
</evidence>
<feature type="region of interest" description="Disordered" evidence="1">
    <location>
        <begin position="96"/>
        <end position="137"/>
    </location>
</feature>
<feature type="region of interest" description="Disordered" evidence="1">
    <location>
        <begin position="171"/>
        <end position="194"/>
    </location>
</feature>
<protein>
    <submittedName>
        <fullName evidence="2">Uncharacterized protein</fullName>
    </submittedName>
</protein>
<gene>
    <name evidence="2" type="ORF">LPJ61_002069</name>
</gene>
<feature type="compositionally biased region" description="Low complexity" evidence="1">
    <location>
        <begin position="113"/>
        <end position="131"/>
    </location>
</feature>
<feature type="region of interest" description="Disordered" evidence="1">
    <location>
        <begin position="206"/>
        <end position="229"/>
    </location>
</feature>
<dbReference type="EMBL" id="JANBOI010000230">
    <property type="protein sequence ID" value="KAJ1732386.1"/>
    <property type="molecule type" value="Genomic_DNA"/>
</dbReference>
<dbReference type="OrthoDB" id="5527319at2759"/>
<evidence type="ECO:0000313" key="3">
    <source>
        <dbReference type="Proteomes" id="UP001143981"/>
    </source>
</evidence>
<accession>A0A9W7Y8Z1</accession>
<proteinExistence type="predicted"/>
<comment type="caution">
    <text evidence="2">The sequence shown here is derived from an EMBL/GenBank/DDBJ whole genome shotgun (WGS) entry which is preliminary data.</text>
</comment>